<evidence type="ECO:0000313" key="3">
    <source>
        <dbReference type="Proteomes" id="UP000313948"/>
    </source>
</evidence>
<dbReference type="Gene3D" id="3.40.30.10">
    <property type="entry name" value="Glutaredoxin"/>
    <property type="match status" value="1"/>
</dbReference>
<name>A0ABX5VNC8_9MICO</name>
<protein>
    <submittedName>
        <fullName evidence="2">Thioredoxin family protein</fullName>
    </submittedName>
</protein>
<dbReference type="CDD" id="cd02947">
    <property type="entry name" value="TRX_family"/>
    <property type="match status" value="1"/>
</dbReference>
<feature type="domain" description="Thioredoxin" evidence="1">
    <location>
        <begin position="18"/>
        <end position="98"/>
    </location>
</feature>
<dbReference type="InterPro" id="IPR036249">
    <property type="entry name" value="Thioredoxin-like_sf"/>
</dbReference>
<accession>A0ABX5VNC8</accession>
<dbReference type="RefSeq" id="WP_139948706.1">
    <property type="nucleotide sequence ID" value="NZ_CP040899.1"/>
</dbReference>
<dbReference type="SUPFAM" id="SSF52833">
    <property type="entry name" value="Thioredoxin-like"/>
    <property type="match status" value="1"/>
</dbReference>
<keyword evidence="3" id="KW-1185">Reference proteome</keyword>
<proteinExistence type="predicted"/>
<evidence type="ECO:0000259" key="1">
    <source>
        <dbReference type="Pfam" id="PF00085"/>
    </source>
</evidence>
<reference evidence="2 3" key="1">
    <citation type="submission" date="2019-05" db="EMBL/GenBank/DDBJ databases">
        <title>Georgenia *** sp. nov., and Georgenia *** sp. nov., isolated from the intestinal contents of plateau pika (Ochotona curzoniae) in the Qinghai-Tibet plateau of China.</title>
        <authorList>
            <person name="Tian Z."/>
        </authorList>
    </citation>
    <scope>NUCLEOTIDE SEQUENCE [LARGE SCALE GENOMIC DNA]</scope>
    <source>
        <strain evidence="2 3">Z294</strain>
    </source>
</reference>
<dbReference type="InterPro" id="IPR013766">
    <property type="entry name" value="Thioredoxin_domain"/>
</dbReference>
<evidence type="ECO:0000313" key="2">
    <source>
        <dbReference type="EMBL" id="QDB79713.1"/>
    </source>
</evidence>
<organism evidence="2 3">
    <name type="scientific">Georgenia wutianyii</name>
    <dbReference type="NCBI Taxonomy" id="2585135"/>
    <lineage>
        <taxon>Bacteria</taxon>
        <taxon>Bacillati</taxon>
        <taxon>Actinomycetota</taxon>
        <taxon>Actinomycetes</taxon>
        <taxon>Micrococcales</taxon>
        <taxon>Bogoriellaceae</taxon>
        <taxon>Georgenia</taxon>
    </lineage>
</organism>
<dbReference type="Pfam" id="PF00085">
    <property type="entry name" value="Thioredoxin"/>
    <property type="match status" value="1"/>
</dbReference>
<dbReference type="EMBL" id="CP040899">
    <property type="protein sequence ID" value="QDB79713.1"/>
    <property type="molecule type" value="Genomic_DNA"/>
</dbReference>
<sequence>MAATSIPADALDGPLGERATLLQLSSGFCAPCRAARGLLARVAGTTPGVRHVDLDVAHHPVLAERLEITETPTVLLLSADGDVLARVEGVPRLAAVRELLDRLTPS</sequence>
<gene>
    <name evidence="2" type="ORF">FE251_10245</name>
</gene>
<dbReference type="Proteomes" id="UP000313948">
    <property type="component" value="Chromosome"/>
</dbReference>